<dbReference type="RefSeq" id="WP_330199996.1">
    <property type="nucleotide sequence ID" value="NZ_JAZDRP010000011.1"/>
</dbReference>
<reference evidence="2 3" key="1">
    <citation type="submission" date="2024-01" db="EMBL/GenBank/DDBJ databases">
        <title>Hyphobacterium bacterium isolated from marine sediment.</title>
        <authorList>
            <person name="Zhao S."/>
        </authorList>
    </citation>
    <scope>NUCLEOTIDE SEQUENCE [LARGE SCALE GENOMIC DNA]</scope>
    <source>
        <strain evidence="3">HN65</strain>
    </source>
</reference>
<dbReference type="EMBL" id="JAZDRP010000011">
    <property type="protein sequence ID" value="MEE2527336.1"/>
    <property type="molecule type" value="Genomic_DNA"/>
</dbReference>
<evidence type="ECO:0000256" key="1">
    <source>
        <dbReference type="SAM" id="Phobius"/>
    </source>
</evidence>
<name>A0ABU7LTU3_9PROT</name>
<feature type="transmembrane region" description="Helical" evidence="1">
    <location>
        <begin position="12"/>
        <end position="29"/>
    </location>
</feature>
<keyword evidence="3" id="KW-1185">Reference proteome</keyword>
<keyword evidence="1" id="KW-0472">Membrane</keyword>
<accession>A0ABU7LTU3</accession>
<proteinExistence type="predicted"/>
<organism evidence="2 3">
    <name type="scientific">Hyphobacterium lacteum</name>
    <dbReference type="NCBI Taxonomy" id="3116575"/>
    <lineage>
        <taxon>Bacteria</taxon>
        <taxon>Pseudomonadati</taxon>
        <taxon>Pseudomonadota</taxon>
        <taxon>Alphaproteobacteria</taxon>
        <taxon>Maricaulales</taxon>
        <taxon>Maricaulaceae</taxon>
        <taxon>Hyphobacterium</taxon>
    </lineage>
</organism>
<sequence>MLRWFKSNHQALTAIGAMVVGLAALYVAWDQARVMRAQQHGAVYPALQMDGFVTYQNGRQSVGLRVTNSGVGPAIIEDVVLLRDEEPSEEFRSVIDLAPEGSDLSWTTMIGRVLAAGDAVEPIEMSWSADGPYQPEMTPIADEWTHWDISICYCSVFDRCWRSATTGVGLRPERVPHCERPDYDIFEDLGRDADRLSNPLETDE</sequence>
<gene>
    <name evidence="2" type="ORF">V0U79_13295</name>
</gene>
<keyword evidence="1" id="KW-0812">Transmembrane</keyword>
<keyword evidence="1" id="KW-1133">Transmembrane helix</keyword>
<protein>
    <submittedName>
        <fullName evidence="2">Uncharacterized protein</fullName>
    </submittedName>
</protein>
<evidence type="ECO:0000313" key="2">
    <source>
        <dbReference type="EMBL" id="MEE2527336.1"/>
    </source>
</evidence>
<evidence type="ECO:0000313" key="3">
    <source>
        <dbReference type="Proteomes" id="UP001354971"/>
    </source>
</evidence>
<dbReference type="Proteomes" id="UP001354971">
    <property type="component" value="Unassembled WGS sequence"/>
</dbReference>
<comment type="caution">
    <text evidence="2">The sequence shown here is derived from an EMBL/GenBank/DDBJ whole genome shotgun (WGS) entry which is preliminary data.</text>
</comment>